<keyword evidence="2" id="KW-0378">Hydrolase</keyword>
<dbReference type="GO" id="GO:0047570">
    <property type="term" value="F:3-oxoadipate enol-lactonase activity"/>
    <property type="evidence" value="ECO:0007669"/>
    <property type="project" value="UniProtKB-EC"/>
</dbReference>
<dbReference type="PRINTS" id="PR00111">
    <property type="entry name" value="ABHYDROLASE"/>
</dbReference>
<dbReference type="Pfam" id="PF00561">
    <property type="entry name" value="Abhydrolase_1"/>
    <property type="match status" value="1"/>
</dbReference>
<feature type="domain" description="AB hydrolase-1" evidence="1">
    <location>
        <begin position="27"/>
        <end position="260"/>
    </location>
</feature>
<name>A0A380BS75_9GAMM</name>
<dbReference type="PANTHER" id="PTHR43798">
    <property type="entry name" value="MONOACYLGLYCEROL LIPASE"/>
    <property type="match status" value="1"/>
</dbReference>
<sequence>MTDFNQYRQQIELRGEPLSYLDIGQGPVLLLGHSYLWDATMWQQQLPVLAKHYRCIVPDLWGHGQSGAIPAHTESLADIATDMLTLMDKLSVDEFTVIGLSVGAMWGAELVLKAPARVKALVMMGSFLGFEPEVTRNKYMAMLDGISQLGQIPAPMAEQIAPMFFAVTTASLRPQLLSDFASALQSISPERIPDTVAMGKLIFNRRDAMEDADNLTLPCLIMSGVEDTARTVLESFLMVDAIDGAEMVQIPAAGHISVLEQGDFINQALLTFLEKHH</sequence>
<dbReference type="Gene3D" id="3.40.50.1820">
    <property type="entry name" value="alpha/beta hydrolase"/>
    <property type="match status" value="1"/>
</dbReference>
<evidence type="ECO:0000313" key="2">
    <source>
        <dbReference type="EMBL" id="SUJ05111.1"/>
    </source>
</evidence>
<dbReference type="PANTHER" id="PTHR43798:SF29">
    <property type="entry name" value="AB HYDROLASE-1 DOMAIN-CONTAINING PROTEIN"/>
    <property type="match status" value="1"/>
</dbReference>
<dbReference type="RefSeq" id="WP_115390307.1">
    <property type="nucleotide sequence ID" value="NZ_AP024609.1"/>
</dbReference>
<dbReference type="Proteomes" id="UP000254069">
    <property type="component" value="Unassembled WGS sequence"/>
</dbReference>
<accession>A0A380BS75</accession>
<dbReference type="AlphaFoldDB" id="A0A380BS75"/>
<evidence type="ECO:0000313" key="3">
    <source>
        <dbReference type="Proteomes" id="UP000254069"/>
    </source>
</evidence>
<reference evidence="2 3" key="1">
    <citation type="submission" date="2018-06" db="EMBL/GenBank/DDBJ databases">
        <authorList>
            <consortium name="Pathogen Informatics"/>
            <person name="Doyle S."/>
        </authorList>
    </citation>
    <scope>NUCLEOTIDE SEQUENCE [LARGE SCALE GENOMIC DNA]</scope>
    <source>
        <strain evidence="2 3">NCTC10738</strain>
    </source>
</reference>
<organism evidence="2 3">
    <name type="scientific">Shewanella algae</name>
    <dbReference type="NCBI Taxonomy" id="38313"/>
    <lineage>
        <taxon>Bacteria</taxon>
        <taxon>Pseudomonadati</taxon>
        <taxon>Pseudomonadota</taxon>
        <taxon>Gammaproteobacteria</taxon>
        <taxon>Alteromonadales</taxon>
        <taxon>Shewanellaceae</taxon>
        <taxon>Shewanella</taxon>
    </lineage>
</organism>
<dbReference type="InterPro" id="IPR000073">
    <property type="entry name" value="AB_hydrolase_1"/>
</dbReference>
<keyword evidence="3" id="KW-1185">Reference proteome</keyword>
<dbReference type="InterPro" id="IPR029058">
    <property type="entry name" value="AB_hydrolase_fold"/>
</dbReference>
<evidence type="ECO:0000259" key="1">
    <source>
        <dbReference type="Pfam" id="PF00561"/>
    </source>
</evidence>
<proteinExistence type="predicted"/>
<dbReference type="EMBL" id="UGYO01000002">
    <property type="protein sequence ID" value="SUJ05111.1"/>
    <property type="molecule type" value="Genomic_DNA"/>
</dbReference>
<dbReference type="InterPro" id="IPR050266">
    <property type="entry name" value="AB_hydrolase_sf"/>
</dbReference>
<dbReference type="SUPFAM" id="SSF53474">
    <property type="entry name" value="alpha/beta-Hydrolases"/>
    <property type="match status" value="1"/>
</dbReference>
<dbReference type="EC" id="3.1.1.24" evidence="2"/>
<protein>
    <submittedName>
        <fullName evidence="2">3-oxoadipate enol-lactonase 2</fullName>
        <ecNumber evidence="2">3.1.1.24</ecNumber>
    </submittedName>
</protein>
<gene>
    <name evidence="2" type="primary">catD</name>
    <name evidence="2" type="ORF">NCTC10738_03746</name>
</gene>